<dbReference type="FunFam" id="3.40.605.10:FF:000026">
    <property type="entry name" value="Aldehyde dehydrogenase, putative"/>
    <property type="match status" value="1"/>
</dbReference>
<evidence type="ECO:0000313" key="3">
    <source>
        <dbReference type="EMBL" id="KAH9640805.1"/>
    </source>
</evidence>
<comment type="similarity">
    <text evidence="1">Belongs to the aldehyde dehydrogenase family.</text>
</comment>
<dbReference type="PANTHER" id="PTHR11699">
    <property type="entry name" value="ALDEHYDE DEHYDROGENASE-RELATED"/>
    <property type="match status" value="1"/>
</dbReference>
<comment type="caution">
    <text evidence="3">The sequence shown here is derived from an EMBL/GenBank/DDBJ whole genome shotgun (WGS) entry which is preliminary data.</text>
</comment>
<dbReference type="InterPro" id="IPR015590">
    <property type="entry name" value="Aldehyde_DH_dom"/>
</dbReference>
<dbReference type="Gene3D" id="3.40.605.10">
    <property type="entry name" value="Aldehyde Dehydrogenase, Chain A, domain 1"/>
    <property type="match status" value="1"/>
</dbReference>
<gene>
    <name evidence="3" type="ORF">HF086_001966</name>
</gene>
<dbReference type="InterPro" id="IPR016161">
    <property type="entry name" value="Ald_DH/histidinol_DH"/>
</dbReference>
<reference evidence="3" key="1">
    <citation type="journal article" date="2021" name="G3 (Bethesda)">
        <title>Genome and transcriptome analysis of the beet armyworm Spodoptera exigua reveals targets for pest control. .</title>
        <authorList>
            <person name="Simon S."/>
            <person name="Breeschoten T."/>
            <person name="Jansen H.J."/>
            <person name="Dirks R.P."/>
            <person name="Schranz M.E."/>
            <person name="Ros V.I.D."/>
        </authorList>
    </citation>
    <scope>NUCLEOTIDE SEQUENCE</scope>
    <source>
        <strain evidence="3">TB_SE_WUR_2020</strain>
    </source>
</reference>
<evidence type="ECO:0000313" key="4">
    <source>
        <dbReference type="Proteomes" id="UP000814243"/>
    </source>
</evidence>
<dbReference type="FunFam" id="3.40.309.10:FF:000001">
    <property type="entry name" value="Mitochondrial aldehyde dehydrogenase 2"/>
    <property type="match status" value="1"/>
</dbReference>
<dbReference type="EMBL" id="JACEFF010000274">
    <property type="protein sequence ID" value="KAH9640805.1"/>
    <property type="molecule type" value="Genomic_DNA"/>
</dbReference>
<evidence type="ECO:0000256" key="1">
    <source>
        <dbReference type="ARBA" id="ARBA00009986"/>
    </source>
</evidence>
<protein>
    <recommendedName>
        <fullName evidence="2">Aldehyde dehydrogenase domain-containing protein</fullName>
    </recommendedName>
</protein>
<dbReference type="InterPro" id="IPR016162">
    <property type="entry name" value="Ald_DH_N"/>
</dbReference>
<name>A0A922SK66_SPOEX</name>
<organism evidence="3 4">
    <name type="scientific">Spodoptera exigua</name>
    <name type="common">Beet armyworm</name>
    <name type="synonym">Noctua fulgens</name>
    <dbReference type="NCBI Taxonomy" id="7107"/>
    <lineage>
        <taxon>Eukaryota</taxon>
        <taxon>Metazoa</taxon>
        <taxon>Ecdysozoa</taxon>
        <taxon>Arthropoda</taxon>
        <taxon>Hexapoda</taxon>
        <taxon>Insecta</taxon>
        <taxon>Pterygota</taxon>
        <taxon>Neoptera</taxon>
        <taxon>Endopterygota</taxon>
        <taxon>Lepidoptera</taxon>
        <taxon>Glossata</taxon>
        <taxon>Ditrysia</taxon>
        <taxon>Noctuoidea</taxon>
        <taxon>Noctuidae</taxon>
        <taxon>Amphipyrinae</taxon>
        <taxon>Spodoptera</taxon>
    </lineage>
</organism>
<dbReference type="InterPro" id="IPR016163">
    <property type="entry name" value="Ald_DH_C"/>
</dbReference>
<accession>A0A922SK66</accession>
<sequence>MLPGFGDAGAALVDHPDIDKIAFTGSRTFVEDKIYDKFVEMSAERAKRRVIDAEQQNRILSLIESGKKQGAKLVAGGGRGSDTGYFVQPTVFSDVKDHMDIATTEIFGPVQQILKFSQLDEVVERANNSDYGLAAAVFTQDIDKANYVVQRLRAGTVWVNDYNVLSNQVPFGGYKQSGIGRENGPYGINNYTEVKSVITKLKEKSS</sequence>
<dbReference type="GO" id="GO:0016620">
    <property type="term" value="F:oxidoreductase activity, acting on the aldehyde or oxo group of donors, NAD or NADP as acceptor"/>
    <property type="evidence" value="ECO:0007669"/>
    <property type="project" value="InterPro"/>
</dbReference>
<dbReference type="AlphaFoldDB" id="A0A922SK66"/>
<dbReference type="Pfam" id="PF00171">
    <property type="entry name" value="Aldedh"/>
    <property type="match status" value="1"/>
</dbReference>
<dbReference type="Gene3D" id="3.40.309.10">
    <property type="entry name" value="Aldehyde Dehydrogenase, Chain A, domain 2"/>
    <property type="match status" value="1"/>
</dbReference>
<proteinExistence type="inferred from homology"/>
<dbReference type="Proteomes" id="UP000814243">
    <property type="component" value="Unassembled WGS sequence"/>
</dbReference>
<evidence type="ECO:0000259" key="2">
    <source>
        <dbReference type="Pfam" id="PF00171"/>
    </source>
</evidence>
<dbReference type="SUPFAM" id="SSF53720">
    <property type="entry name" value="ALDH-like"/>
    <property type="match status" value="1"/>
</dbReference>
<feature type="domain" description="Aldehyde dehydrogenase" evidence="2">
    <location>
        <begin position="26"/>
        <end position="197"/>
    </location>
</feature>